<feature type="binding site" evidence="3">
    <location>
        <position position="110"/>
    </location>
    <ligand>
        <name>substrate</name>
    </ligand>
</feature>
<dbReference type="Pfam" id="PF04996">
    <property type="entry name" value="AstB"/>
    <property type="match status" value="1"/>
</dbReference>
<dbReference type="EC" id="3.5.3.23" evidence="3 4"/>
<dbReference type="SUPFAM" id="SSF55909">
    <property type="entry name" value="Pentein"/>
    <property type="match status" value="1"/>
</dbReference>
<dbReference type="GO" id="GO:0019545">
    <property type="term" value="P:L-arginine catabolic process to succinate"/>
    <property type="evidence" value="ECO:0007669"/>
    <property type="project" value="UniProtKB-UniRule"/>
</dbReference>
<comment type="function">
    <text evidence="3">Catalyzes the hydrolysis of N(2)-succinylarginine into N(2)-succinylornithine, ammonia and CO(2).</text>
</comment>
<comment type="similarity">
    <text evidence="3">Belongs to the succinylarginine dihydrolase family.</text>
</comment>
<name>A0A1H4GAD6_9GAMM</name>
<dbReference type="PANTHER" id="PTHR30420:SF2">
    <property type="entry name" value="N-SUCCINYLARGININE DIHYDROLASE"/>
    <property type="match status" value="1"/>
</dbReference>
<dbReference type="InterPro" id="IPR007079">
    <property type="entry name" value="SuccinylArg_d-Hdrlase_AstB"/>
</dbReference>
<evidence type="ECO:0000256" key="2">
    <source>
        <dbReference type="ARBA" id="ARBA00022801"/>
    </source>
</evidence>
<dbReference type="STRING" id="1122198.SAMN02745729_11515"/>
<feature type="binding site" evidence="3">
    <location>
        <begin position="137"/>
        <end position="138"/>
    </location>
    <ligand>
        <name>substrate</name>
    </ligand>
</feature>
<dbReference type="Proteomes" id="UP000242469">
    <property type="component" value="Unassembled WGS sequence"/>
</dbReference>
<protein>
    <recommendedName>
        <fullName evidence="3 4">N-succinylarginine dihydrolase</fullName>
        <ecNumber evidence="3 4">3.5.3.23</ecNumber>
    </recommendedName>
</protein>
<reference evidence="6" key="1">
    <citation type="submission" date="2016-10" db="EMBL/GenBank/DDBJ databases">
        <authorList>
            <person name="Varghese N."/>
            <person name="Submissions S."/>
        </authorList>
    </citation>
    <scope>NUCLEOTIDE SEQUENCE [LARGE SCALE GENOMIC DNA]</scope>
    <source>
        <strain evidence="6">DSM 11526</strain>
    </source>
</reference>
<feature type="active site" description="Nucleophile" evidence="3">
    <location>
        <position position="365"/>
    </location>
</feature>
<dbReference type="RefSeq" id="WP_091827471.1">
    <property type="nucleotide sequence ID" value="NZ_FNRJ01000015.1"/>
</dbReference>
<keyword evidence="2 3" id="KW-0378">Hydrolase</keyword>
<gene>
    <name evidence="3" type="primary">astB</name>
    <name evidence="5" type="ORF">SAMN02745729_11515</name>
</gene>
<dbReference type="GO" id="GO:0009015">
    <property type="term" value="F:N-succinylarginine dihydrolase activity"/>
    <property type="evidence" value="ECO:0007669"/>
    <property type="project" value="UniProtKB-UniRule"/>
</dbReference>
<dbReference type="OrthoDB" id="248552at2"/>
<evidence type="ECO:0000313" key="5">
    <source>
        <dbReference type="EMBL" id="SEB06623.1"/>
    </source>
</evidence>
<feature type="binding site" evidence="3">
    <location>
        <begin position="19"/>
        <end position="28"/>
    </location>
    <ligand>
        <name>substrate</name>
    </ligand>
</feature>
<feature type="active site" evidence="3">
    <location>
        <position position="174"/>
    </location>
</feature>
<evidence type="ECO:0000313" key="6">
    <source>
        <dbReference type="Proteomes" id="UP000242469"/>
    </source>
</evidence>
<proteinExistence type="inferred from homology"/>
<dbReference type="HAMAP" id="MF_01172">
    <property type="entry name" value="AstB"/>
    <property type="match status" value="1"/>
</dbReference>
<dbReference type="EMBL" id="FNRJ01000015">
    <property type="protein sequence ID" value="SEB06623.1"/>
    <property type="molecule type" value="Genomic_DNA"/>
</dbReference>
<dbReference type="UniPathway" id="UPA00185">
    <property type="reaction ID" value="UER00280"/>
</dbReference>
<evidence type="ECO:0000256" key="4">
    <source>
        <dbReference type="NCBIfam" id="TIGR03241"/>
    </source>
</evidence>
<dbReference type="GO" id="GO:0019544">
    <property type="term" value="P:L-arginine catabolic process to L-glutamate"/>
    <property type="evidence" value="ECO:0007669"/>
    <property type="project" value="UniProtKB-UniRule"/>
</dbReference>
<feature type="binding site" evidence="3">
    <location>
        <position position="211"/>
    </location>
    <ligand>
        <name>substrate</name>
    </ligand>
</feature>
<dbReference type="PANTHER" id="PTHR30420">
    <property type="entry name" value="N-SUCCINYLARGININE DIHYDROLASE"/>
    <property type="match status" value="1"/>
</dbReference>
<feature type="active site" evidence="3">
    <location>
        <position position="247"/>
    </location>
</feature>
<dbReference type="NCBIfam" id="TIGR03241">
    <property type="entry name" value="arg_catab_astB"/>
    <property type="match status" value="1"/>
</dbReference>
<accession>A0A1H4GAD6</accession>
<organism evidence="5 6">
    <name type="scientific">Marinobacterium iners DSM 11526</name>
    <dbReference type="NCBI Taxonomy" id="1122198"/>
    <lineage>
        <taxon>Bacteria</taxon>
        <taxon>Pseudomonadati</taxon>
        <taxon>Pseudomonadota</taxon>
        <taxon>Gammaproteobacteria</taxon>
        <taxon>Oceanospirillales</taxon>
        <taxon>Oceanospirillaceae</taxon>
        <taxon>Marinobacterium</taxon>
    </lineage>
</organism>
<dbReference type="NCBIfam" id="NF009789">
    <property type="entry name" value="PRK13281.1"/>
    <property type="match status" value="1"/>
</dbReference>
<feature type="binding site" evidence="3">
    <location>
        <position position="249"/>
    </location>
    <ligand>
        <name>substrate</name>
    </ligand>
</feature>
<keyword evidence="6" id="KW-1185">Reference proteome</keyword>
<dbReference type="AlphaFoldDB" id="A0A1H4GAD6"/>
<comment type="catalytic activity">
    <reaction evidence="3">
        <text>N(2)-succinyl-L-arginine + 2 H2O + 2 H(+) = N(2)-succinyl-L-ornithine + 2 NH4(+) + CO2</text>
        <dbReference type="Rhea" id="RHEA:19533"/>
        <dbReference type="ChEBI" id="CHEBI:15377"/>
        <dbReference type="ChEBI" id="CHEBI:15378"/>
        <dbReference type="ChEBI" id="CHEBI:16526"/>
        <dbReference type="ChEBI" id="CHEBI:28938"/>
        <dbReference type="ChEBI" id="CHEBI:58241"/>
        <dbReference type="ChEBI" id="CHEBI:58514"/>
        <dbReference type="EC" id="3.5.3.23"/>
    </reaction>
</comment>
<evidence type="ECO:0000256" key="3">
    <source>
        <dbReference type="HAMAP-Rule" id="MF_01172"/>
    </source>
</evidence>
<dbReference type="InterPro" id="IPR037031">
    <property type="entry name" value="AstB_sf"/>
</dbReference>
<comment type="pathway">
    <text evidence="3">Amino-acid degradation; L-arginine degradation via AST pathway; L-glutamate and succinate from L-arginine: step 2/5.</text>
</comment>
<dbReference type="Gene3D" id="3.75.10.20">
    <property type="entry name" value="Succinylarginine dihydrolase"/>
    <property type="match status" value="1"/>
</dbReference>
<sequence>MKAVEVNFDGLVGPTHNYSGLAPGNLASVRNRDQISNPRAAALQGLAKMKRLHDLGLTQGVLPPQPRPEPELLRRLGFAGSDSQVLSRAAVEAPWLLSAACSASSMWTANAATVSPAADTADGRVHFTPANLVSQLHRSMESAMTGEILRRVFHNEQFFCVHNALPASSALGDEGGANHNRLCTGYSDPGVALFVYGRSRQQSGPHRFPARQTLEASEAVARQHGLNPARVIYAQQQPDAIDAGVFHNDVIAVANRNLLFCHEGAFVDQTQVIGRLSHALDGKLNLIQVSEQEVALQAAVQSYLFNSQLLTLSGGHTLLLVPLECRENEQVWHYLQTLLKARKGIDAVEVIDLRQSMRNGGGPACLRLRVVLESEALEACHQGVLFSDQLYAQLIDWVERHYRDRLVPSELADPALLDESHAALDELTRILQLDSLYPFQH</sequence>
<feature type="binding site" evidence="3">
    <location>
        <position position="359"/>
    </location>
    <ligand>
        <name>substrate</name>
    </ligand>
</feature>
<evidence type="ECO:0000256" key="1">
    <source>
        <dbReference type="ARBA" id="ARBA00022503"/>
    </source>
</evidence>
<keyword evidence="1 3" id="KW-0056">Arginine metabolism</keyword>
<comment type="subunit">
    <text evidence="3">Homodimer.</text>
</comment>